<reference evidence="3" key="1">
    <citation type="submission" date="2015-09" db="EMBL/GenBank/DDBJ databases">
        <authorList>
            <person name="Daims H."/>
        </authorList>
    </citation>
    <scope>NUCLEOTIDE SEQUENCE [LARGE SCALE GENOMIC DNA]</scope>
</reference>
<dbReference type="RefSeq" id="WP_062485526.1">
    <property type="nucleotide sequence ID" value="NZ_LN885086.1"/>
</dbReference>
<evidence type="ECO:0000313" key="3">
    <source>
        <dbReference type="Proteomes" id="UP000066284"/>
    </source>
</evidence>
<organism evidence="2 3">
    <name type="scientific">Candidatus Nitrospira inopinata</name>
    <dbReference type="NCBI Taxonomy" id="1715989"/>
    <lineage>
        <taxon>Bacteria</taxon>
        <taxon>Pseudomonadati</taxon>
        <taxon>Nitrospirota</taxon>
        <taxon>Nitrospiria</taxon>
        <taxon>Nitrospirales</taxon>
        <taxon>Nitrospiraceae</taxon>
        <taxon>Nitrospira</taxon>
    </lineage>
</organism>
<protein>
    <submittedName>
        <fullName evidence="2">Uncharacterized protein</fullName>
    </submittedName>
</protein>
<name>A0A0S4KSI0_9BACT</name>
<accession>A0A0S4KSI0</accession>
<evidence type="ECO:0000256" key="1">
    <source>
        <dbReference type="SAM" id="Phobius"/>
    </source>
</evidence>
<dbReference type="STRING" id="1715989.NITINOP_2331"/>
<keyword evidence="1" id="KW-0812">Transmembrane</keyword>
<sequence length="102" mass="10804">MKSRSIKLMVIIVIAIAYAMVALPLPYLLLDHSAAMQAGDAHHSDRDVHAWLEWAASSSLTESPPPLPASLAPLPAPPVPSVMVRAVLPDLASHLRGPPAFA</sequence>
<dbReference type="KEGG" id="nio:NITINOP_2331"/>
<gene>
    <name evidence="2" type="ORF">NITINOP_2331</name>
</gene>
<feature type="transmembrane region" description="Helical" evidence="1">
    <location>
        <begin position="6"/>
        <end position="30"/>
    </location>
</feature>
<keyword evidence="1" id="KW-0472">Membrane</keyword>
<dbReference type="AlphaFoldDB" id="A0A0S4KSI0"/>
<dbReference type="Proteomes" id="UP000066284">
    <property type="component" value="Chromosome 1"/>
</dbReference>
<keyword evidence="1" id="KW-1133">Transmembrane helix</keyword>
<proteinExistence type="predicted"/>
<evidence type="ECO:0000313" key="2">
    <source>
        <dbReference type="EMBL" id="CUQ67303.1"/>
    </source>
</evidence>
<dbReference type="EMBL" id="LN885086">
    <property type="protein sequence ID" value="CUQ67303.1"/>
    <property type="molecule type" value="Genomic_DNA"/>
</dbReference>
<keyword evidence="3" id="KW-1185">Reference proteome</keyword>